<dbReference type="NCBIfam" id="TIGR03696">
    <property type="entry name" value="Rhs_assc_core"/>
    <property type="match status" value="1"/>
</dbReference>
<dbReference type="STRING" id="1549855.AY555_04450"/>
<dbReference type="EMBL" id="CP014525">
    <property type="protein sequence ID" value="AMW34553.1"/>
    <property type="molecule type" value="Genomic_DNA"/>
</dbReference>
<dbReference type="InterPro" id="IPR045619">
    <property type="entry name" value="DUF6443"/>
</dbReference>
<dbReference type="PANTHER" id="PTHR32305:SF15">
    <property type="entry name" value="PROTEIN RHSA-RELATED"/>
    <property type="match status" value="1"/>
</dbReference>
<dbReference type="InterPro" id="IPR056823">
    <property type="entry name" value="TEN-like_YD-shell"/>
</dbReference>
<dbReference type="InterPro" id="IPR022385">
    <property type="entry name" value="Rhs_assc_core"/>
</dbReference>
<dbReference type="Pfam" id="PF20041">
    <property type="entry name" value="DUF6443"/>
    <property type="match status" value="1"/>
</dbReference>
<dbReference type="InterPro" id="IPR050708">
    <property type="entry name" value="T6SS_VgrG/RHS"/>
</dbReference>
<evidence type="ECO:0000259" key="3">
    <source>
        <dbReference type="Pfam" id="PF25023"/>
    </source>
</evidence>
<dbReference type="RefSeq" id="WP_066133977.1">
    <property type="nucleotide sequence ID" value="NZ_CP014525.1"/>
</dbReference>
<name>A0A143DE55_9PROT</name>
<dbReference type="OrthoDB" id="7322641at2"/>
<evidence type="ECO:0000259" key="2">
    <source>
        <dbReference type="Pfam" id="PF20041"/>
    </source>
</evidence>
<keyword evidence="5" id="KW-1185">Reference proteome</keyword>
<protein>
    <submittedName>
        <fullName evidence="4">Uncharacterized protein</fullName>
    </submittedName>
</protein>
<evidence type="ECO:0000313" key="5">
    <source>
        <dbReference type="Proteomes" id="UP000076066"/>
    </source>
</evidence>
<evidence type="ECO:0000256" key="1">
    <source>
        <dbReference type="ARBA" id="ARBA00022737"/>
    </source>
</evidence>
<dbReference type="GeneID" id="53316402"/>
<keyword evidence="1" id="KW-0677">Repeat</keyword>
<gene>
    <name evidence="4" type="ORF">AY555_04450</name>
</gene>
<dbReference type="KEGG" id="hjo:AY555_04450"/>
<evidence type="ECO:0000313" key="4">
    <source>
        <dbReference type="EMBL" id="AMW34553.1"/>
    </source>
</evidence>
<feature type="domain" description="DUF6443" evidence="2">
    <location>
        <begin position="1663"/>
        <end position="1780"/>
    </location>
</feature>
<feature type="domain" description="Teneurin-like YD-shell" evidence="3">
    <location>
        <begin position="2165"/>
        <end position="2419"/>
    </location>
</feature>
<accession>A0A143DE55</accession>
<proteinExistence type="predicted"/>
<dbReference type="Proteomes" id="UP000076066">
    <property type="component" value="Chromosome"/>
</dbReference>
<reference evidence="4 5" key="1">
    <citation type="submission" date="2016-02" db="EMBL/GenBank/DDBJ databases">
        <title>Complete Genome of H5569, the type strain of the newly described species Haematospirillium jordaniae.</title>
        <authorList>
            <person name="Nicholson A.C."/>
            <person name="Humrighouse B.W."/>
            <person name="Loparov V."/>
            <person name="McQuiston J.R."/>
        </authorList>
    </citation>
    <scope>NUCLEOTIDE SEQUENCE [LARGE SCALE GENOMIC DNA]</scope>
    <source>
        <strain evidence="4 5">H5569</strain>
    </source>
</reference>
<sequence>MSAARLDTVLEAPPGQASQYSADGRSGQDVNLFRGTVSFSVPLLSLPGRGGLNLELLATYSSAVSGQVVQSNRDAPTGILGLGWDLPLDRIDAHYAVPGDRDSATLFLTSRGSRNRLYRVARPWQRGNLDISLSASLDRKEVTPAVQRAFLDQGLVLDREARVTVDIPGKSWSVVDPVNAYMLVVRVEAGSLSVLDGGLHYEAEGYDFSRICYYAPFERWEIYDTSGLCRIFGGASGTNAAGHGTSQGDSIVWGVHWNGWAGPGMVAHDPEGKRIQAQYPLSWYVSAQRAPNRDEIHFAYRQVQPLVGVNGLPFTRAIYLETVTDMFGRSARLIYAPKQYSSEMSGVREYLDPHRAVPDDAPTAWQDRYETLFLERVECCAHTGDLLFTTCFTYELGLFSAVPDKAPPDFAGTMTRRVLTAISRVQADGSFLPPLRMTYHPATGSNPGAIASRHLPEGAVIAYDYQQKSLAKCSRSLTVLPSLASAKPRVWFGTDYAVVMWIADSRFSLTVYTWNGRWIAWTPSVRQYLLSIDPDGINPVLRDDFFVLHVPDADKVSSCMLFFHRDNRILGGWIEDPASPLGIESRNSHVVAGDRFLAIANGQNNTVTRFTWNDLSRSWTQENVPTEEHMRDPSVWHIFLAANATAMVVLYYDGLSAPGTKQSRLVCHGIGETGDWSILDTRPAPDITISGPDVRANFHWVAASWVFAAASVIADTGSRLTWQLSLYTWKSDRTLNTPFQTVGTIDKTESGVLPWQPIPVISASGLVACGPDLLRFNGRDWLPNNSLSLRNPVMDGAAFRFVAGDDVVVKTEYTPDQVIGMLQAFDPDTTLSVWAGDPLLLYDGAPVGSGLQHYGSSVGGNTVTFGDRVYDRGVSTDWKEAARHVTGSLPPDVNTATLINQGPLFLLALGQDNAGRPMTRITILKPGFIFAGEVVQQALCESSGPGSFATFLPSYEPFDQAQFLTLYRFLHDSVLQPVADFPVRSVISDNGYTREEVAYLFDPDTAALSVQGDVCKYYTVAVSRGPGGQNGSTRYTFMNGIGDRAPGNPVREAVLDGQLLRTDMHDAGNRVVASYLNTWSFVDQVQDIRDGTIRRLHGGYVQLTSTTRVVDGVTSTQSFAYDLRTGQVMQTDMSVLNSVAQTEVHRRRVVPGWQRYPQFGFLNILTPWVEITSTVATGDAEPVVTGQALMEWRSFPGPAIGDAGRLSLFSEVQAWSRVAAGVSTPSEDPAQWLRTGRVEHRNAYGYHVETRTSSGLVQSELYATVGSPLVATFSGASLSGQEAYYYGFEPYETAGNWNLDPARTPLVTAISCTGTRCLAVPAGASGASLELTPRDRSEPFLFSFWACLDPAVSVHGPVECWRVEYSGPGAASLPTPRTVQVESTQWSFYAIPVDLSGCQEPVTVHLTPVNSSNVTIFIDNVAFSTRGGSVRAHVFDPVTYRLTAEVGPYNQIRRRIYDRQHRQVAITNEFQSVVNVIAPYLARQTQDDFDPYTPNSQLVVQPMGETWYGRFRNNGVWSDGFSSTQPTLWTSANGQLSYHGYQPGRIDFTGIRLVTDYMVRLTAKAEPGYSVSLLLGDDLSIAWNPDTCAWTLTDRLNKDTVQGAFTSPTPSGDWLVVLGPHAVIVALDGRILFRYLPEQCPQGRPAFVAGGPLVIREFVAGSRLQMAIRYFDGCGRTTQGHSVEGTQVVIATTLYDELGRPDVQLKPVALDIRREGFLFWRRDLVTAFDRDSGLVSGKAADAWPQDHGYPYTRKRFEPSPLGRVVETGMPGRDFAITNLSTSTPEGSHTVRWSYGANTDDAPTRRLGLPVGRYARVQKTDQNGDVSVILTDTLSRTVATARCVDSERGHWTIESQATVYTSDGVQQAVRLPNFYTLPSGGSADAWTKLTLSDLSGRIISRMDPDGGLKAAVFNAAGHARFARDAVTAAHGDVVYSKYDRYGRPLETGLVAAEWDRRALQAKAEQPDWPRPEDGARVLRRFVHDGDGTAINNLGHLVSATECDETSRQATSILVYDHDDAGQVAGKTLHLPQLGRAYATTFTYDNLGNVTGTTYPSGFTVLSQRDAVGRVERMVDGNGTVLAAWAYAPGDQIAEQRILPGAQAAVTTDYVYNSPGWPVRLSSAFMTEELSYNSGAANGTAYYNGQVSAVDVVFSLPALAVPGFPARTSTACRYDAGGRILSARTMADGVIQPRWSFGVVTPTSYDDNGNVLSCDHDGQAMAYRYRAGTNQVINTDGSDHADYAFDAVGAVTRASSRAITDIVRHPGTRRVDRIRTTDGDVAFEYDSRSNRIVKATTEGRRIYVRGVNGWTLMEEYCPASGTPSVTEYLYGPGGLFAIRVDRQVMPVLTDHLGSVRGLVSADGRLSSAFHYNVFGEVVARYGAGDHLRYRFTGYEYDAETGLYNASARLYDPVSKRFYSVDPKGQYASSYVYCGNNPVSLLDPTGEAAWWAVLLGALVGTAATLLTGGAGAFLFAMEEGTALGVSTAVAATAGAVGSLAGDATTAGASGERFTPVRALVDLAAGAAGGAAGEFFGGTAANAAIGRAFRAGYSATAVSRIGSIASGIAGGLSGSAAAIGTQAALGGQPLFSAGSGITVALSALAGFGGAVAASGSYFSWFGNTMPVPLGENEFDLIDAFTRVNPIPNPETGHVYRFLTLNREELGMHSSVSYRLNEAGTEFHDVIDVHGAGRFVFPSIKGAGYMRPMSGKLLARYMRTQHPDWVGGGTHPPIKMSCCFSAIPGSRGGAVGQTIATALNRTTYGSLGTVYMIAGAPDWKWVRFTP</sequence>
<organism evidence="4 5">
    <name type="scientific">Haematospirillum jordaniae</name>
    <dbReference type="NCBI Taxonomy" id="1549855"/>
    <lineage>
        <taxon>Bacteria</taxon>
        <taxon>Pseudomonadati</taxon>
        <taxon>Pseudomonadota</taxon>
        <taxon>Alphaproteobacteria</taxon>
        <taxon>Rhodospirillales</taxon>
        <taxon>Novispirillaceae</taxon>
        <taxon>Haematospirillum</taxon>
    </lineage>
</organism>
<dbReference type="PANTHER" id="PTHR32305">
    <property type="match status" value="1"/>
</dbReference>
<dbReference type="Pfam" id="PF25023">
    <property type="entry name" value="TEN_YD-shell"/>
    <property type="match status" value="1"/>
</dbReference>
<dbReference type="Gene3D" id="2.180.10.10">
    <property type="entry name" value="RHS repeat-associated core"/>
    <property type="match status" value="1"/>
</dbReference>